<keyword evidence="7" id="KW-1133">Transmembrane helix</keyword>
<dbReference type="CDD" id="cd17580">
    <property type="entry name" value="REC_2_DhkD-like"/>
    <property type="match status" value="1"/>
</dbReference>
<dbReference type="InterPro" id="IPR003594">
    <property type="entry name" value="HATPase_dom"/>
</dbReference>
<dbReference type="InterPro" id="IPR000014">
    <property type="entry name" value="PAS"/>
</dbReference>
<dbReference type="InterPro" id="IPR005467">
    <property type="entry name" value="His_kinase_dom"/>
</dbReference>
<dbReference type="SMART" id="SM00091">
    <property type="entry name" value="PAS"/>
    <property type="match status" value="1"/>
</dbReference>
<evidence type="ECO:0000259" key="10">
    <source>
        <dbReference type="PROSITE" id="PS50112"/>
    </source>
</evidence>
<dbReference type="SMART" id="SM00448">
    <property type="entry name" value="REC"/>
    <property type="match status" value="1"/>
</dbReference>
<dbReference type="PRINTS" id="PR00344">
    <property type="entry name" value="BCTRLSENSOR"/>
</dbReference>
<dbReference type="PROSITE" id="PS50113">
    <property type="entry name" value="PAC"/>
    <property type="match status" value="1"/>
</dbReference>
<evidence type="ECO:0000256" key="1">
    <source>
        <dbReference type="ARBA" id="ARBA00000085"/>
    </source>
</evidence>
<dbReference type="SUPFAM" id="SSF52172">
    <property type="entry name" value="CheY-like"/>
    <property type="match status" value="1"/>
</dbReference>
<dbReference type="SMART" id="SM00388">
    <property type="entry name" value="HisKA"/>
    <property type="match status" value="1"/>
</dbReference>
<evidence type="ECO:0000259" key="8">
    <source>
        <dbReference type="PROSITE" id="PS50109"/>
    </source>
</evidence>
<dbReference type="InterPro" id="IPR000700">
    <property type="entry name" value="PAS-assoc_C"/>
</dbReference>
<dbReference type="SUPFAM" id="SSF55874">
    <property type="entry name" value="ATPase domain of HSP90 chaperone/DNA topoisomerase II/histidine kinase"/>
    <property type="match status" value="1"/>
</dbReference>
<dbReference type="InterPro" id="IPR003661">
    <property type="entry name" value="HisK_dim/P_dom"/>
</dbReference>
<dbReference type="Gene3D" id="1.10.287.130">
    <property type="match status" value="1"/>
</dbReference>
<feature type="transmembrane region" description="Helical" evidence="7">
    <location>
        <begin position="140"/>
        <end position="160"/>
    </location>
</feature>
<evidence type="ECO:0000313" key="13">
    <source>
        <dbReference type="EMBL" id="GIZ50427.1"/>
    </source>
</evidence>
<keyword evidence="7" id="KW-0472">Membrane</keyword>
<evidence type="ECO:0000259" key="12">
    <source>
        <dbReference type="PROSITE" id="PS50924"/>
    </source>
</evidence>
<keyword evidence="7" id="KW-0812">Transmembrane</keyword>
<dbReference type="Gene3D" id="3.30.565.10">
    <property type="entry name" value="Histidine kinase-like ATPase, C-terminal domain"/>
    <property type="match status" value="1"/>
</dbReference>
<dbReference type="InterPro" id="IPR013767">
    <property type="entry name" value="PAS_fold"/>
</dbReference>
<dbReference type="Proteomes" id="UP000887222">
    <property type="component" value="Unassembled WGS sequence"/>
</dbReference>
<evidence type="ECO:0000256" key="2">
    <source>
        <dbReference type="ARBA" id="ARBA00012438"/>
    </source>
</evidence>
<feature type="domain" description="Response regulatory" evidence="9">
    <location>
        <begin position="631"/>
        <end position="747"/>
    </location>
</feature>
<dbReference type="CDD" id="cd00082">
    <property type="entry name" value="HisKA"/>
    <property type="match status" value="1"/>
</dbReference>
<dbReference type="InterPro" id="IPR011006">
    <property type="entry name" value="CheY-like_superfamily"/>
</dbReference>
<evidence type="ECO:0000313" key="14">
    <source>
        <dbReference type="Proteomes" id="UP000887222"/>
    </source>
</evidence>
<dbReference type="NCBIfam" id="TIGR00229">
    <property type="entry name" value="sensory_box"/>
    <property type="match status" value="1"/>
</dbReference>
<dbReference type="EC" id="2.7.13.3" evidence="2"/>
<keyword evidence="14" id="KW-1185">Reference proteome</keyword>
<keyword evidence="3 6" id="KW-0597">Phosphoprotein</keyword>
<proteinExistence type="predicted"/>
<dbReference type="CDD" id="cd00130">
    <property type="entry name" value="PAS"/>
    <property type="match status" value="1"/>
</dbReference>
<feature type="modified residue" description="4-aspartylphosphate" evidence="6">
    <location>
        <position position="680"/>
    </location>
</feature>
<feature type="transmembrane region" description="Helical" evidence="7">
    <location>
        <begin position="216"/>
        <end position="238"/>
    </location>
</feature>
<feature type="transmembrane region" description="Helical" evidence="7">
    <location>
        <begin position="40"/>
        <end position="66"/>
    </location>
</feature>
<dbReference type="RefSeq" id="WP_220806609.1">
    <property type="nucleotide sequence ID" value="NZ_BPMK01000002.1"/>
</dbReference>
<dbReference type="PROSITE" id="PS50924">
    <property type="entry name" value="MHYT"/>
    <property type="match status" value="1"/>
</dbReference>
<name>A0ABQ4PZT7_9BURK</name>
<dbReference type="Pfam" id="PF02518">
    <property type="entry name" value="HATPase_c"/>
    <property type="match status" value="1"/>
</dbReference>
<dbReference type="PANTHER" id="PTHR43047">
    <property type="entry name" value="TWO-COMPONENT HISTIDINE PROTEIN KINASE"/>
    <property type="match status" value="1"/>
</dbReference>
<evidence type="ECO:0000256" key="5">
    <source>
        <dbReference type="ARBA" id="ARBA00022777"/>
    </source>
</evidence>
<evidence type="ECO:0000256" key="7">
    <source>
        <dbReference type="PROSITE-ProRule" id="PRU00244"/>
    </source>
</evidence>
<feature type="domain" description="Histidine kinase" evidence="8">
    <location>
        <begin position="386"/>
        <end position="604"/>
    </location>
</feature>
<reference evidence="13 14" key="1">
    <citation type="journal article" date="2022" name="Int. J. Syst. Evol. Microbiol.">
        <title>Noviherbaspirillum aridicola sp. nov., isolated from an arid soil in Pakistan.</title>
        <authorList>
            <person name="Khan I.U."/>
            <person name="Saqib M."/>
            <person name="Amin A."/>
            <person name="Hussain F."/>
            <person name="Li L."/>
            <person name="Liu Y.H."/>
            <person name="Fang B.Z."/>
            <person name="Ahmed I."/>
            <person name="Li W.J."/>
        </authorList>
    </citation>
    <scope>NUCLEOTIDE SEQUENCE [LARGE SCALE GENOMIC DNA]</scope>
    <source>
        <strain evidence="13 14">NCCP-691</strain>
    </source>
</reference>
<dbReference type="EMBL" id="BPMK01000002">
    <property type="protein sequence ID" value="GIZ50427.1"/>
    <property type="molecule type" value="Genomic_DNA"/>
</dbReference>
<feature type="transmembrane region" description="Helical" evidence="7">
    <location>
        <begin position="6"/>
        <end position="28"/>
    </location>
</feature>
<dbReference type="PROSITE" id="PS50112">
    <property type="entry name" value="PAS"/>
    <property type="match status" value="1"/>
</dbReference>
<evidence type="ECO:0000256" key="4">
    <source>
        <dbReference type="ARBA" id="ARBA00022679"/>
    </source>
</evidence>
<dbReference type="SUPFAM" id="SSF47384">
    <property type="entry name" value="Homodimeric domain of signal transducing histidine kinase"/>
    <property type="match status" value="1"/>
</dbReference>
<dbReference type="CDD" id="cd00075">
    <property type="entry name" value="HATPase"/>
    <property type="match status" value="1"/>
</dbReference>
<organism evidence="13 14">
    <name type="scientific">Noviherbaspirillum aridicola</name>
    <dbReference type="NCBI Taxonomy" id="2849687"/>
    <lineage>
        <taxon>Bacteria</taxon>
        <taxon>Pseudomonadati</taxon>
        <taxon>Pseudomonadota</taxon>
        <taxon>Betaproteobacteria</taxon>
        <taxon>Burkholderiales</taxon>
        <taxon>Oxalobacteraceae</taxon>
        <taxon>Noviherbaspirillum</taxon>
    </lineage>
</organism>
<gene>
    <name evidence="13" type="ORF">NCCP691_04410</name>
</gene>
<feature type="transmembrane region" description="Helical" evidence="7">
    <location>
        <begin position="107"/>
        <end position="128"/>
    </location>
</feature>
<feature type="transmembrane region" description="Helical" evidence="7">
    <location>
        <begin position="180"/>
        <end position="204"/>
    </location>
</feature>
<comment type="caution">
    <text evidence="13">The sequence shown here is derived from an EMBL/GenBank/DDBJ whole genome shotgun (WGS) entry which is preliminary data.</text>
</comment>
<keyword evidence="5" id="KW-0418">Kinase</keyword>
<dbReference type="PROSITE" id="PS50109">
    <property type="entry name" value="HIS_KIN"/>
    <property type="match status" value="1"/>
</dbReference>
<dbReference type="Pfam" id="PF00072">
    <property type="entry name" value="Response_reg"/>
    <property type="match status" value="1"/>
</dbReference>
<dbReference type="SUPFAM" id="SSF55785">
    <property type="entry name" value="PYP-like sensor domain (PAS domain)"/>
    <property type="match status" value="1"/>
</dbReference>
<dbReference type="SMART" id="SM00387">
    <property type="entry name" value="HATPase_c"/>
    <property type="match status" value="1"/>
</dbReference>
<dbReference type="InterPro" id="IPR035965">
    <property type="entry name" value="PAS-like_dom_sf"/>
</dbReference>
<dbReference type="Gene3D" id="3.30.450.20">
    <property type="entry name" value="PAS domain"/>
    <property type="match status" value="1"/>
</dbReference>
<dbReference type="Pfam" id="PF03707">
    <property type="entry name" value="MHYT"/>
    <property type="match status" value="3"/>
</dbReference>
<evidence type="ECO:0000256" key="6">
    <source>
        <dbReference type="PROSITE-ProRule" id="PRU00169"/>
    </source>
</evidence>
<feature type="domain" description="PAS" evidence="10">
    <location>
        <begin position="255"/>
        <end position="308"/>
    </location>
</feature>
<dbReference type="InterPro" id="IPR036097">
    <property type="entry name" value="HisK_dim/P_sf"/>
</dbReference>
<dbReference type="InterPro" id="IPR036890">
    <property type="entry name" value="HATPase_C_sf"/>
</dbReference>
<comment type="catalytic activity">
    <reaction evidence="1">
        <text>ATP + protein L-histidine = ADP + protein N-phospho-L-histidine.</text>
        <dbReference type="EC" id="2.7.13.3"/>
    </reaction>
</comment>
<keyword evidence="4" id="KW-0808">Transferase</keyword>
<evidence type="ECO:0000259" key="9">
    <source>
        <dbReference type="PROSITE" id="PS50110"/>
    </source>
</evidence>
<evidence type="ECO:0000256" key="3">
    <source>
        <dbReference type="ARBA" id="ARBA00022553"/>
    </source>
</evidence>
<dbReference type="Pfam" id="PF00512">
    <property type="entry name" value="HisKA"/>
    <property type="match status" value="1"/>
</dbReference>
<feature type="domain" description="MHYT" evidence="12">
    <location>
        <begin position="5"/>
        <end position="200"/>
    </location>
</feature>
<dbReference type="InterPro" id="IPR001789">
    <property type="entry name" value="Sig_transdc_resp-reg_receiver"/>
</dbReference>
<dbReference type="Pfam" id="PF00989">
    <property type="entry name" value="PAS"/>
    <property type="match status" value="1"/>
</dbReference>
<dbReference type="Gene3D" id="3.40.50.2300">
    <property type="match status" value="1"/>
</dbReference>
<dbReference type="InterPro" id="IPR004358">
    <property type="entry name" value="Sig_transdc_His_kin-like_C"/>
</dbReference>
<sequence>MPLSYHPWLVALSIGIAVLASYAALDLAGRVAAERGSRKAWAWLCGGALSMGGGIWSMHFVGMLAWRSPMPLAFDVGITLASLLLAIVASGFALYSVSRSTFSWRRLGWAGALMGIGIAGMHYVGMTAMRMDPPIRYDPVLFALSVAIAMAASMGALQMAWHLRGQTIRSAFWQKTGSALLMGAAIYGMHYTGMAAAIIAPGSVCTAGPQNISSNWLALSVAGFSFLFLLIAIGSALIDSHYEERRLRDALVRAYAERTRAILQTSHDAFIGIGPSGRIIDWNRQAERMFGWPREEALGRPVAELSSPGAPFGVLPPGLPGAEGSRFETTLRDSRGQDIPVEIALTALQGATHSEYFAFVRDISERRRAEQELHDANRRKDEFLAMLGHELRNPLAPISAAAEYLGLIGGGDPRLQHTSAVLARQAGHMRQLVDDLLDVARITRGTIALRKAPVDLRQVARNAVEQVAPLVEELGHRLDLRLPQEDALVAGDEKRLVQVASNLLGNAARYTQDGGEISLAVEVRPMEVVLSVSDNGIGLAPDLLPHVFDLFVQGRRSSDRAQGGLGLGLALVKNLVELHGGSVAADSEGPGRGSRFQVRLPRLTQPAAAQPGEPAQPSSAPAAGASPASLRVLVVDDNADAAQSLSALLQAQGHEVRTAHDAASGLACAIEWRPHAALLDIGLPEIDGYELARRMRRMPETAAAMLVAVTGYGQQKDREAAHAAGFNHHFVKPVDSAALAAVLAAAAAELRKLEGARLPA</sequence>
<dbReference type="InterPro" id="IPR005330">
    <property type="entry name" value="MHYT_dom"/>
</dbReference>
<feature type="transmembrane region" description="Helical" evidence="7">
    <location>
        <begin position="72"/>
        <end position="95"/>
    </location>
</feature>
<evidence type="ECO:0000259" key="11">
    <source>
        <dbReference type="PROSITE" id="PS50113"/>
    </source>
</evidence>
<dbReference type="PROSITE" id="PS50110">
    <property type="entry name" value="RESPONSE_REGULATORY"/>
    <property type="match status" value="1"/>
</dbReference>
<protein>
    <recommendedName>
        <fullName evidence="2">histidine kinase</fullName>
        <ecNumber evidence="2">2.7.13.3</ecNumber>
    </recommendedName>
</protein>
<accession>A0ABQ4PZT7</accession>
<feature type="domain" description="PAC" evidence="11">
    <location>
        <begin position="325"/>
        <end position="375"/>
    </location>
</feature>